<dbReference type="EMBL" id="LXPE01000001">
    <property type="protein sequence ID" value="OBA28972.1"/>
    <property type="molecule type" value="Genomic_DNA"/>
</dbReference>
<dbReference type="Gene3D" id="1.25.40.550">
    <property type="entry name" value="Aar2, C-terminal domain-like"/>
    <property type="match status" value="1"/>
</dbReference>
<feature type="domain" description="AAR2 C-terminal" evidence="1">
    <location>
        <begin position="211"/>
        <end position="271"/>
    </location>
</feature>
<dbReference type="AlphaFoldDB" id="A0A1B7TJP4"/>
<dbReference type="CDD" id="cd13778">
    <property type="entry name" value="Aar2_C"/>
    <property type="match status" value="1"/>
</dbReference>
<dbReference type="OrthoDB" id="201752at2759"/>
<evidence type="ECO:0000313" key="3">
    <source>
        <dbReference type="Proteomes" id="UP000092321"/>
    </source>
</evidence>
<reference evidence="3" key="1">
    <citation type="journal article" date="2016" name="Proc. Natl. Acad. Sci. U.S.A.">
        <title>Comparative genomics of biotechnologically important yeasts.</title>
        <authorList>
            <person name="Riley R."/>
            <person name="Haridas S."/>
            <person name="Wolfe K.H."/>
            <person name="Lopes M.R."/>
            <person name="Hittinger C.T."/>
            <person name="Goeker M."/>
            <person name="Salamov A.A."/>
            <person name="Wisecaver J.H."/>
            <person name="Long T.M."/>
            <person name="Calvey C.H."/>
            <person name="Aerts A.L."/>
            <person name="Barry K.W."/>
            <person name="Choi C."/>
            <person name="Clum A."/>
            <person name="Coughlan A.Y."/>
            <person name="Deshpande S."/>
            <person name="Douglass A.P."/>
            <person name="Hanson S.J."/>
            <person name="Klenk H.-P."/>
            <person name="LaButti K.M."/>
            <person name="Lapidus A."/>
            <person name="Lindquist E.A."/>
            <person name="Lipzen A.M."/>
            <person name="Meier-Kolthoff J.P."/>
            <person name="Ohm R.A."/>
            <person name="Otillar R.P."/>
            <person name="Pangilinan J.L."/>
            <person name="Peng Y."/>
            <person name="Rokas A."/>
            <person name="Rosa C.A."/>
            <person name="Scheuner C."/>
            <person name="Sibirny A.A."/>
            <person name="Slot J.C."/>
            <person name="Stielow J.B."/>
            <person name="Sun H."/>
            <person name="Kurtzman C.P."/>
            <person name="Blackwell M."/>
            <person name="Grigoriev I.V."/>
            <person name="Jeffries T.W."/>
        </authorList>
    </citation>
    <scope>NUCLEOTIDE SEQUENCE [LARGE SCALE GENOMIC DNA]</scope>
    <source>
        <strain evidence="3">NRRL Y-1626</strain>
    </source>
</reference>
<proteinExistence type="predicted"/>
<dbReference type="InterPro" id="IPR033648">
    <property type="entry name" value="AAR2_C"/>
</dbReference>
<dbReference type="Pfam" id="PF05282">
    <property type="entry name" value="AAR2"/>
    <property type="match status" value="1"/>
</dbReference>
<gene>
    <name evidence="2" type="ORF">HANVADRAFT_50924</name>
</gene>
<sequence>MTDVSLPITILFIDPLPSNSPDIIISLNNSITFNVNSKGKVQGIINFPINKFNLLTIRNSDDENAKFGNYGYIFNSIKYAKLVYNENMEIYSIEELVELPKIYFRYTQTMFQMLDYNNDLQHSQLKEWDFLTSSLNSLDLSVFKKIITATSPINAIYVDTHMISNQDQELLKPENVTKDVYSNNSEVVSLNLTNINFKSKEAIRKGYEMEDFMDSANYLRTIISNKKTFNLLQETALSFILGFSMANYSCFMQWHRLLELIFKCNDKVEVIEYLQKCNAIDETNLNYKKNYLAQFYDLIFRQWNLLDWEYKVYFINVSKWGFFLQKIEFSAVNMEIYDDDDDDNNNEARDLMIFKIKKQLESLQKEDEEDPFKDENKKATVEEILSEKEEEENFDKEDVLNIYDTNNEDNENYVELYGSSEDEFEPAVVSNITYKKTNILDIKK</sequence>
<evidence type="ECO:0000259" key="1">
    <source>
        <dbReference type="Pfam" id="PF05282"/>
    </source>
</evidence>
<dbReference type="InterPro" id="IPR038514">
    <property type="entry name" value="AAR2_C_sf"/>
</dbReference>
<organism evidence="2 3">
    <name type="scientific">Hanseniaspora valbyensis NRRL Y-1626</name>
    <dbReference type="NCBI Taxonomy" id="766949"/>
    <lineage>
        <taxon>Eukaryota</taxon>
        <taxon>Fungi</taxon>
        <taxon>Dikarya</taxon>
        <taxon>Ascomycota</taxon>
        <taxon>Saccharomycotina</taxon>
        <taxon>Saccharomycetes</taxon>
        <taxon>Saccharomycodales</taxon>
        <taxon>Saccharomycodaceae</taxon>
        <taxon>Hanseniaspora</taxon>
    </lineage>
</organism>
<dbReference type="Proteomes" id="UP000092321">
    <property type="component" value="Unassembled WGS sequence"/>
</dbReference>
<protein>
    <recommendedName>
        <fullName evidence="1">AAR2 C-terminal domain-containing protein</fullName>
    </recommendedName>
</protein>
<comment type="caution">
    <text evidence="2">The sequence shown here is derived from an EMBL/GenBank/DDBJ whole genome shotgun (WGS) entry which is preliminary data.</text>
</comment>
<name>A0A1B7TJP4_9ASCO</name>
<evidence type="ECO:0000313" key="2">
    <source>
        <dbReference type="EMBL" id="OBA28972.1"/>
    </source>
</evidence>
<keyword evidence="3" id="KW-1185">Reference proteome</keyword>
<accession>A0A1B7TJP4</accession>